<dbReference type="Pfam" id="PF01047">
    <property type="entry name" value="MarR"/>
    <property type="match status" value="1"/>
</dbReference>
<sequence>MSIDKKRKAEPLCRIRDIYRLINDFEGVLQKNFKVGLNEGMLLCSLYTLGECSSGKVAELLGLTLSNSSKVIISAEKKGLVKRIIGEVDKRQMIFKLTDEGKKCIEAIKCDSDKILELITKIREI</sequence>
<evidence type="ECO:0000259" key="4">
    <source>
        <dbReference type="SMART" id="SM00347"/>
    </source>
</evidence>
<gene>
    <name evidence="5" type="ORF">H8S64_14445</name>
</gene>
<evidence type="ECO:0000256" key="2">
    <source>
        <dbReference type="ARBA" id="ARBA00023125"/>
    </source>
</evidence>
<keyword evidence="6" id="KW-1185">Reference proteome</keyword>
<dbReference type="Proteomes" id="UP000646484">
    <property type="component" value="Unassembled WGS sequence"/>
</dbReference>
<dbReference type="Gene3D" id="1.10.10.10">
    <property type="entry name" value="Winged helix-like DNA-binding domain superfamily/Winged helix DNA-binding domain"/>
    <property type="match status" value="1"/>
</dbReference>
<keyword evidence="1" id="KW-0805">Transcription regulation</keyword>
<dbReference type="SUPFAM" id="SSF46785">
    <property type="entry name" value="Winged helix' DNA-binding domain"/>
    <property type="match status" value="1"/>
</dbReference>
<dbReference type="PANTHER" id="PTHR42756">
    <property type="entry name" value="TRANSCRIPTIONAL REGULATOR, MARR"/>
    <property type="match status" value="1"/>
</dbReference>
<dbReference type="RefSeq" id="WP_186976921.1">
    <property type="nucleotide sequence ID" value="NZ_JACOOH010000006.1"/>
</dbReference>
<dbReference type="EMBL" id="JACOOH010000006">
    <property type="protein sequence ID" value="MBC5622298.1"/>
    <property type="molecule type" value="Genomic_DNA"/>
</dbReference>
<organism evidence="5 6">
    <name type="scientific">Butyricimonas hominis</name>
    <dbReference type="NCBI Taxonomy" id="2763032"/>
    <lineage>
        <taxon>Bacteria</taxon>
        <taxon>Pseudomonadati</taxon>
        <taxon>Bacteroidota</taxon>
        <taxon>Bacteroidia</taxon>
        <taxon>Bacteroidales</taxon>
        <taxon>Odoribacteraceae</taxon>
        <taxon>Butyricimonas</taxon>
    </lineage>
</organism>
<evidence type="ECO:0000313" key="5">
    <source>
        <dbReference type="EMBL" id="MBC5622298.1"/>
    </source>
</evidence>
<proteinExistence type="predicted"/>
<evidence type="ECO:0000256" key="1">
    <source>
        <dbReference type="ARBA" id="ARBA00023015"/>
    </source>
</evidence>
<keyword evidence="3" id="KW-0804">Transcription</keyword>
<dbReference type="InterPro" id="IPR036390">
    <property type="entry name" value="WH_DNA-bd_sf"/>
</dbReference>
<evidence type="ECO:0000313" key="6">
    <source>
        <dbReference type="Proteomes" id="UP000646484"/>
    </source>
</evidence>
<evidence type="ECO:0000256" key="3">
    <source>
        <dbReference type="ARBA" id="ARBA00023163"/>
    </source>
</evidence>
<name>A0ABR7D2W6_9BACT</name>
<keyword evidence="2" id="KW-0238">DNA-binding</keyword>
<comment type="caution">
    <text evidence="5">The sequence shown here is derived from an EMBL/GenBank/DDBJ whole genome shotgun (WGS) entry which is preliminary data.</text>
</comment>
<protein>
    <submittedName>
        <fullName evidence="5">MarR family transcriptional regulator</fullName>
    </submittedName>
</protein>
<reference evidence="5 6" key="1">
    <citation type="submission" date="2020-08" db="EMBL/GenBank/DDBJ databases">
        <title>Genome public.</title>
        <authorList>
            <person name="Liu C."/>
            <person name="Sun Q."/>
        </authorList>
    </citation>
    <scope>NUCLEOTIDE SEQUENCE [LARGE SCALE GENOMIC DNA]</scope>
    <source>
        <strain evidence="5 6">NSJ-56</strain>
    </source>
</reference>
<dbReference type="PANTHER" id="PTHR42756:SF1">
    <property type="entry name" value="TRANSCRIPTIONAL REPRESSOR OF EMRAB OPERON"/>
    <property type="match status" value="1"/>
</dbReference>
<accession>A0ABR7D2W6</accession>
<dbReference type="InterPro" id="IPR036388">
    <property type="entry name" value="WH-like_DNA-bd_sf"/>
</dbReference>
<feature type="domain" description="HTH marR-type" evidence="4">
    <location>
        <begin position="28"/>
        <end position="125"/>
    </location>
</feature>
<dbReference type="SMART" id="SM00347">
    <property type="entry name" value="HTH_MARR"/>
    <property type="match status" value="1"/>
</dbReference>
<dbReference type="InterPro" id="IPR000835">
    <property type="entry name" value="HTH_MarR-typ"/>
</dbReference>